<dbReference type="Proteomes" id="UP000053989">
    <property type="component" value="Unassembled WGS sequence"/>
</dbReference>
<protein>
    <submittedName>
        <fullName evidence="1">Uncharacterized protein</fullName>
    </submittedName>
</protein>
<evidence type="ECO:0000313" key="2">
    <source>
        <dbReference type="Proteomes" id="UP000053989"/>
    </source>
</evidence>
<dbReference type="AlphaFoldDB" id="A0A0C3DLZ2"/>
<accession>A0A0C3DLZ2</accession>
<organism evidence="1 2">
    <name type="scientific">Scleroderma citrinum Foug A</name>
    <dbReference type="NCBI Taxonomy" id="1036808"/>
    <lineage>
        <taxon>Eukaryota</taxon>
        <taxon>Fungi</taxon>
        <taxon>Dikarya</taxon>
        <taxon>Basidiomycota</taxon>
        <taxon>Agaricomycotina</taxon>
        <taxon>Agaricomycetes</taxon>
        <taxon>Agaricomycetidae</taxon>
        <taxon>Boletales</taxon>
        <taxon>Sclerodermatineae</taxon>
        <taxon>Sclerodermataceae</taxon>
        <taxon>Scleroderma</taxon>
    </lineage>
</organism>
<dbReference type="EMBL" id="KN822049">
    <property type="protein sequence ID" value="KIM61650.1"/>
    <property type="molecule type" value="Genomic_DNA"/>
</dbReference>
<reference evidence="2" key="2">
    <citation type="submission" date="2015-01" db="EMBL/GenBank/DDBJ databases">
        <title>Evolutionary Origins and Diversification of the Mycorrhizal Mutualists.</title>
        <authorList>
            <consortium name="DOE Joint Genome Institute"/>
            <consortium name="Mycorrhizal Genomics Consortium"/>
            <person name="Kohler A."/>
            <person name="Kuo A."/>
            <person name="Nagy L.G."/>
            <person name="Floudas D."/>
            <person name="Copeland A."/>
            <person name="Barry K.W."/>
            <person name="Cichocki N."/>
            <person name="Veneault-Fourrey C."/>
            <person name="LaButti K."/>
            <person name="Lindquist E.A."/>
            <person name="Lipzen A."/>
            <person name="Lundell T."/>
            <person name="Morin E."/>
            <person name="Murat C."/>
            <person name="Riley R."/>
            <person name="Ohm R."/>
            <person name="Sun H."/>
            <person name="Tunlid A."/>
            <person name="Henrissat B."/>
            <person name="Grigoriev I.V."/>
            <person name="Hibbett D.S."/>
            <person name="Martin F."/>
        </authorList>
    </citation>
    <scope>NUCLEOTIDE SEQUENCE [LARGE SCALE GENOMIC DNA]</scope>
    <source>
        <strain evidence="2">Foug A</strain>
    </source>
</reference>
<evidence type="ECO:0000313" key="1">
    <source>
        <dbReference type="EMBL" id="KIM61650.1"/>
    </source>
</evidence>
<keyword evidence="2" id="KW-1185">Reference proteome</keyword>
<dbReference type="InParanoid" id="A0A0C3DLZ2"/>
<gene>
    <name evidence="1" type="ORF">SCLCIDRAFT_1215742</name>
</gene>
<name>A0A0C3DLZ2_9AGAM</name>
<reference evidence="1 2" key="1">
    <citation type="submission" date="2014-04" db="EMBL/GenBank/DDBJ databases">
        <authorList>
            <consortium name="DOE Joint Genome Institute"/>
            <person name="Kuo A."/>
            <person name="Kohler A."/>
            <person name="Nagy L.G."/>
            <person name="Floudas D."/>
            <person name="Copeland A."/>
            <person name="Barry K.W."/>
            <person name="Cichocki N."/>
            <person name="Veneault-Fourrey C."/>
            <person name="LaButti K."/>
            <person name="Lindquist E.A."/>
            <person name="Lipzen A."/>
            <person name="Lundell T."/>
            <person name="Morin E."/>
            <person name="Murat C."/>
            <person name="Sun H."/>
            <person name="Tunlid A."/>
            <person name="Henrissat B."/>
            <person name="Grigoriev I.V."/>
            <person name="Hibbett D.S."/>
            <person name="Martin F."/>
            <person name="Nordberg H.P."/>
            <person name="Cantor M.N."/>
            <person name="Hua S.X."/>
        </authorList>
    </citation>
    <scope>NUCLEOTIDE SEQUENCE [LARGE SCALE GENOMIC DNA]</scope>
    <source>
        <strain evidence="1 2">Foug A</strain>
    </source>
</reference>
<sequence>MRTPRDKPIGPQSDSDLSAYLSFITYSGYYYKAGSYTCLPLDFSCPFGGGMERDSIDRIRTSNTTNRSQRHADASKVRGGNEVDHCGNLSLGQWGWGMPWAIRDSAG</sequence>
<proteinExistence type="predicted"/>
<dbReference type="HOGENOM" id="CLU_2211527_0_0_1"/>